<feature type="domain" description="Lumazine-binding" evidence="4">
    <location>
        <begin position="1"/>
        <end position="96"/>
    </location>
</feature>
<dbReference type="Pfam" id="PF00677">
    <property type="entry name" value="Lum_binding"/>
    <property type="match status" value="2"/>
</dbReference>
<feature type="repeat" description="Lumazine-binding" evidence="3">
    <location>
        <begin position="1"/>
        <end position="96"/>
    </location>
</feature>
<dbReference type="OrthoDB" id="9788537at2"/>
<dbReference type="GO" id="GO:0004746">
    <property type="term" value="F:riboflavin synthase activity"/>
    <property type="evidence" value="ECO:0007669"/>
    <property type="project" value="UniProtKB-UniRule"/>
</dbReference>
<dbReference type="NCBIfam" id="NF009566">
    <property type="entry name" value="PRK13020.1"/>
    <property type="match status" value="1"/>
</dbReference>
<dbReference type="NCBIfam" id="TIGR00187">
    <property type="entry name" value="ribE"/>
    <property type="match status" value="1"/>
</dbReference>
<dbReference type="PIRSF" id="PIRSF000498">
    <property type="entry name" value="Riboflavin_syn_A"/>
    <property type="match status" value="1"/>
</dbReference>
<dbReference type="Proteomes" id="UP000016568">
    <property type="component" value="Unassembled WGS sequence"/>
</dbReference>
<evidence type="ECO:0000256" key="3">
    <source>
        <dbReference type="PROSITE-ProRule" id="PRU00524"/>
    </source>
</evidence>
<keyword evidence="1" id="KW-0677">Repeat</keyword>
<dbReference type="InterPro" id="IPR023366">
    <property type="entry name" value="ATP_synth_asu-like_sf"/>
</dbReference>
<name>U2YNC4_9SPHN</name>
<accession>U2YNC4</accession>
<evidence type="ECO:0000256" key="1">
    <source>
        <dbReference type="ARBA" id="ARBA00022737"/>
    </source>
</evidence>
<dbReference type="PANTHER" id="PTHR21098">
    <property type="entry name" value="RIBOFLAVIN SYNTHASE ALPHA CHAIN"/>
    <property type="match status" value="1"/>
</dbReference>
<protein>
    <recommendedName>
        <fullName evidence="2">Riboflavin synthase</fullName>
        <ecNumber evidence="2">2.5.1.9</ecNumber>
    </recommendedName>
</protein>
<sequence>MYMGLVQGVADIVEAARLPGRIAYTLRFPAHLTEGLVLGASVSIEGVCLSVTAIDGDLIGFDATKGTLDTTNLGTLDHERVNIERSAKLGDEIGGHMVAGHISGTADIVGFEKNTDDHMWLRLRVPEPWNRYVFNRGFLAVNGCSLTVAAVEGDVFTINLIPETLRQTTFGLYGVGDRVNFEVDQQTMALVETIERSVSSVFERLAGQYFERKV</sequence>
<evidence type="ECO:0000313" key="6">
    <source>
        <dbReference type="Proteomes" id="UP000016568"/>
    </source>
</evidence>
<dbReference type="RefSeq" id="WP_021691118.1">
    <property type="nucleotide sequence ID" value="NZ_BASZ01000008.1"/>
</dbReference>
<feature type="domain" description="Lumazine-binding" evidence="4">
    <location>
        <begin position="97"/>
        <end position="194"/>
    </location>
</feature>
<dbReference type="KEGG" id="ntd:EGO55_03345"/>
<dbReference type="eggNOG" id="COG0307">
    <property type="taxonomic scope" value="Bacteria"/>
</dbReference>
<dbReference type="GO" id="GO:0009231">
    <property type="term" value="P:riboflavin biosynthetic process"/>
    <property type="evidence" value="ECO:0007669"/>
    <property type="project" value="TreeGrafter"/>
</dbReference>
<dbReference type="AlphaFoldDB" id="U2YNC4"/>
<dbReference type="SUPFAM" id="SSF63380">
    <property type="entry name" value="Riboflavin synthase domain-like"/>
    <property type="match status" value="2"/>
</dbReference>
<dbReference type="PROSITE" id="PS51177">
    <property type="entry name" value="LUMAZINE_BIND"/>
    <property type="match status" value="2"/>
</dbReference>
<dbReference type="InterPro" id="IPR017938">
    <property type="entry name" value="Riboflavin_synthase-like_b-brl"/>
</dbReference>
<dbReference type="PANTHER" id="PTHR21098:SF0">
    <property type="entry name" value="RIBOFLAVIN SYNTHASE"/>
    <property type="match status" value="1"/>
</dbReference>
<dbReference type="CDD" id="cd00402">
    <property type="entry name" value="Riboflavin_synthase_like"/>
    <property type="match status" value="1"/>
</dbReference>
<dbReference type="EMBL" id="BASZ01000008">
    <property type="protein sequence ID" value="GAD50300.1"/>
    <property type="molecule type" value="Genomic_DNA"/>
</dbReference>
<dbReference type="Gene3D" id="2.40.30.20">
    <property type="match status" value="2"/>
</dbReference>
<evidence type="ECO:0000256" key="2">
    <source>
        <dbReference type="NCBIfam" id="TIGR00187"/>
    </source>
</evidence>
<dbReference type="EC" id="2.5.1.9" evidence="2"/>
<evidence type="ECO:0000259" key="4">
    <source>
        <dbReference type="PROSITE" id="PS51177"/>
    </source>
</evidence>
<dbReference type="InterPro" id="IPR001783">
    <property type="entry name" value="Lumazine-bd"/>
</dbReference>
<feature type="repeat" description="Lumazine-binding" evidence="3">
    <location>
        <begin position="97"/>
        <end position="194"/>
    </location>
</feature>
<dbReference type="InterPro" id="IPR026017">
    <property type="entry name" value="Lumazine-bd_dom"/>
</dbReference>
<organism evidence="5 6">
    <name type="scientific">Caenibius tardaugens NBRC 16725</name>
    <dbReference type="NCBI Taxonomy" id="1219035"/>
    <lineage>
        <taxon>Bacteria</taxon>
        <taxon>Pseudomonadati</taxon>
        <taxon>Pseudomonadota</taxon>
        <taxon>Alphaproteobacteria</taxon>
        <taxon>Sphingomonadales</taxon>
        <taxon>Erythrobacteraceae</taxon>
        <taxon>Caenibius</taxon>
    </lineage>
</organism>
<keyword evidence="6" id="KW-1185">Reference proteome</keyword>
<dbReference type="NCBIfam" id="NF006767">
    <property type="entry name" value="PRK09289.1"/>
    <property type="match status" value="1"/>
</dbReference>
<gene>
    <name evidence="5" type="primary">ribE</name>
    <name evidence="5" type="ORF">NT2_08_00870</name>
</gene>
<proteinExistence type="predicted"/>
<comment type="caution">
    <text evidence="5">The sequence shown here is derived from an EMBL/GenBank/DDBJ whole genome shotgun (WGS) entry which is preliminary data.</text>
</comment>
<reference evidence="5 6" key="1">
    <citation type="submission" date="2013-09" db="EMBL/GenBank/DDBJ databases">
        <title>Whole genome shotgun sequence of Novosphingobium tardaugens NBRC 16725.</title>
        <authorList>
            <person name="Isaki S."/>
            <person name="Hosoyama A."/>
            <person name="Tsuchikane K."/>
            <person name="Katsumata H."/>
            <person name="Ando Y."/>
            <person name="Yamazaki S."/>
            <person name="Fujita N."/>
        </authorList>
    </citation>
    <scope>NUCLEOTIDE SEQUENCE [LARGE SCALE GENOMIC DNA]</scope>
    <source>
        <strain evidence="5 6">NBRC 16725</strain>
    </source>
</reference>
<evidence type="ECO:0000313" key="5">
    <source>
        <dbReference type="EMBL" id="GAD50300.1"/>
    </source>
</evidence>